<gene>
    <name evidence="2" type="ORF">CONPUDRAFT_169733</name>
</gene>
<feature type="region of interest" description="Disordered" evidence="1">
    <location>
        <begin position="1"/>
        <end position="85"/>
    </location>
</feature>
<protein>
    <submittedName>
        <fullName evidence="2">Uncharacterized protein</fullName>
    </submittedName>
</protein>
<feature type="compositionally biased region" description="Polar residues" evidence="1">
    <location>
        <begin position="1"/>
        <end position="10"/>
    </location>
</feature>
<evidence type="ECO:0000313" key="3">
    <source>
        <dbReference type="Proteomes" id="UP000053558"/>
    </source>
</evidence>
<dbReference type="KEGG" id="cput:CONPUDRAFT_169733"/>
<comment type="caution">
    <text evidence="2">The sequence shown here is derived from an EMBL/GenBank/DDBJ whole genome shotgun (WGS) entry which is preliminary data.</text>
</comment>
<evidence type="ECO:0000256" key="1">
    <source>
        <dbReference type="SAM" id="MobiDB-lite"/>
    </source>
</evidence>
<dbReference type="AlphaFoldDB" id="A0A5M3M5W8"/>
<evidence type="ECO:0000313" key="2">
    <source>
        <dbReference type="EMBL" id="EIW74772.1"/>
    </source>
</evidence>
<feature type="compositionally biased region" description="Basic and acidic residues" evidence="1">
    <location>
        <begin position="11"/>
        <end position="27"/>
    </location>
</feature>
<accession>A0A5M3M5W8</accession>
<reference evidence="3" key="1">
    <citation type="journal article" date="2012" name="Science">
        <title>The Paleozoic origin of enzymatic lignin decomposition reconstructed from 31 fungal genomes.</title>
        <authorList>
            <person name="Floudas D."/>
            <person name="Binder M."/>
            <person name="Riley R."/>
            <person name="Barry K."/>
            <person name="Blanchette R.A."/>
            <person name="Henrissat B."/>
            <person name="Martinez A.T."/>
            <person name="Otillar R."/>
            <person name="Spatafora J.W."/>
            <person name="Yadav J.S."/>
            <person name="Aerts A."/>
            <person name="Benoit I."/>
            <person name="Boyd A."/>
            <person name="Carlson A."/>
            <person name="Copeland A."/>
            <person name="Coutinho P.M."/>
            <person name="de Vries R.P."/>
            <person name="Ferreira P."/>
            <person name="Findley K."/>
            <person name="Foster B."/>
            <person name="Gaskell J."/>
            <person name="Glotzer D."/>
            <person name="Gorecki P."/>
            <person name="Heitman J."/>
            <person name="Hesse C."/>
            <person name="Hori C."/>
            <person name="Igarashi K."/>
            <person name="Jurgens J.A."/>
            <person name="Kallen N."/>
            <person name="Kersten P."/>
            <person name="Kohler A."/>
            <person name="Kuees U."/>
            <person name="Kumar T.K.A."/>
            <person name="Kuo A."/>
            <person name="LaButti K."/>
            <person name="Larrondo L.F."/>
            <person name="Lindquist E."/>
            <person name="Ling A."/>
            <person name="Lombard V."/>
            <person name="Lucas S."/>
            <person name="Lundell T."/>
            <person name="Martin R."/>
            <person name="McLaughlin D.J."/>
            <person name="Morgenstern I."/>
            <person name="Morin E."/>
            <person name="Murat C."/>
            <person name="Nagy L.G."/>
            <person name="Nolan M."/>
            <person name="Ohm R.A."/>
            <person name="Patyshakuliyeva A."/>
            <person name="Rokas A."/>
            <person name="Ruiz-Duenas F.J."/>
            <person name="Sabat G."/>
            <person name="Salamov A."/>
            <person name="Samejima M."/>
            <person name="Schmutz J."/>
            <person name="Slot J.C."/>
            <person name="St John F."/>
            <person name="Stenlid J."/>
            <person name="Sun H."/>
            <person name="Sun S."/>
            <person name="Syed K."/>
            <person name="Tsang A."/>
            <person name="Wiebenga A."/>
            <person name="Young D."/>
            <person name="Pisabarro A."/>
            <person name="Eastwood D.C."/>
            <person name="Martin F."/>
            <person name="Cullen D."/>
            <person name="Grigoriev I.V."/>
            <person name="Hibbett D.S."/>
        </authorList>
    </citation>
    <scope>NUCLEOTIDE SEQUENCE [LARGE SCALE GENOMIC DNA]</scope>
    <source>
        <strain evidence="3">RWD-64-598 SS2</strain>
    </source>
</reference>
<keyword evidence="3" id="KW-1185">Reference proteome</keyword>
<dbReference type="Proteomes" id="UP000053558">
    <property type="component" value="Unassembled WGS sequence"/>
</dbReference>
<proteinExistence type="predicted"/>
<dbReference type="RefSeq" id="XP_007774851.1">
    <property type="nucleotide sequence ID" value="XM_007776661.1"/>
</dbReference>
<organism evidence="2 3">
    <name type="scientific">Coniophora puteana (strain RWD-64-598)</name>
    <name type="common">Brown rot fungus</name>
    <dbReference type="NCBI Taxonomy" id="741705"/>
    <lineage>
        <taxon>Eukaryota</taxon>
        <taxon>Fungi</taxon>
        <taxon>Dikarya</taxon>
        <taxon>Basidiomycota</taxon>
        <taxon>Agaricomycotina</taxon>
        <taxon>Agaricomycetes</taxon>
        <taxon>Agaricomycetidae</taxon>
        <taxon>Boletales</taxon>
        <taxon>Coniophorineae</taxon>
        <taxon>Coniophoraceae</taxon>
        <taxon>Coniophora</taxon>
    </lineage>
</organism>
<dbReference type="GeneID" id="19206317"/>
<name>A0A5M3M5W8_CONPW</name>
<dbReference type="EMBL" id="JH711590">
    <property type="protein sequence ID" value="EIW74772.1"/>
    <property type="molecule type" value="Genomic_DNA"/>
</dbReference>
<sequence>MSQNLTLQSTTDERSGVVHADAEREGETLLDTPGTAFECETERDAAGDIESAPLYPNPGLLAGERENARPLSKADPLELTGGNWS</sequence>